<evidence type="ECO:0000259" key="4">
    <source>
        <dbReference type="Pfam" id="PF00703"/>
    </source>
</evidence>
<dbReference type="InterPro" id="IPR008979">
    <property type="entry name" value="Galactose-bd-like_sf"/>
</dbReference>
<dbReference type="SUPFAM" id="SSF49303">
    <property type="entry name" value="beta-Galactosidase/glucuronidase domain"/>
    <property type="match status" value="1"/>
</dbReference>
<feature type="domain" description="Glycoside hydrolase family 2 immunoglobulin-like beta-sandwich" evidence="4">
    <location>
        <begin position="186"/>
        <end position="287"/>
    </location>
</feature>
<evidence type="ECO:0000313" key="8">
    <source>
        <dbReference type="EMBL" id="MBF8148597.1"/>
    </source>
</evidence>
<accession>A0ABS0EDS2</accession>
<keyword evidence="9" id="KW-1185">Reference proteome</keyword>
<feature type="domain" description="Glycoside hydrolase family 2 catalytic" evidence="5">
    <location>
        <begin position="294"/>
        <end position="595"/>
    </location>
</feature>
<reference evidence="8 9" key="1">
    <citation type="submission" date="2020-11" db="EMBL/GenBank/DDBJ databases">
        <title>Winogradskyella marina sp. nov., isolated from marine sediment.</title>
        <authorList>
            <person name="Bo J."/>
            <person name="Wang S."/>
            <person name="Song X."/>
            <person name="Du Z."/>
        </authorList>
    </citation>
    <scope>NUCLEOTIDE SEQUENCE [LARGE SCALE GENOMIC DNA]</scope>
    <source>
        <strain evidence="8 9">F6397</strain>
    </source>
</reference>
<dbReference type="Pfam" id="PF02836">
    <property type="entry name" value="Glyco_hydro_2_C"/>
    <property type="match status" value="1"/>
</dbReference>
<dbReference type="InterPro" id="IPR013783">
    <property type="entry name" value="Ig-like_fold"/>
</dbReference>
<comment type="similarity">
    <text evidence="1">Belongs to the glycosyl hydrolase 2 family.</text>
</comment>
<protein>
    <submittedName>
        <fullName evidence="8">Glycoside hydrolase family 2</fullName>
    </submittedName>
</protein>
<dbReference type="Gene3D" id="3.20.20.80">
    <property type="entry name" value="Glycosidases"/>
    <property type="match status" value="1"/>
</dbReference>
<dbReference type="Gene3D" id="2.60.120.430">
    <property type="entry name" value="Galactose-binding lectin"/>
    <property type="match status" value="1"/>
</dbReference>
<keyword evidence="2 8" id="KW-0378">Hydrolase</keyword>
<dbReference type="InterPro" id="IPR006104">
    <property type="entry name" value="Glyco_hydro_2_N"/>
</dbReference>
<dbReference type="PRINTS" id="PR00132">
    <property type="entry name" value="GLHYDRLASE2"/>
</dbReference>
<dbReference type="Pfam" id="PF11721">
    <property type="entry name" value="Malectin"/>
    <property type="match status" value="1"/>
</dbReference>
<dbReference type="SUPFAM" id="SSF49785">
    <property type="entry name" value="Galactose-binding domain-like"/>
    <property type="match status" value="1"/>
</dbReference>
<dbReference type="Gene3D" id="2.60.40.10">
    <property type="entry name" value="Immunoglobulins"/>
    <property type="match status" value="2"/>
</dbReference>
<evidence type="ECO:0000259" key="6">
    <source>
        <dbReference type="Pfam" id="PF02837"/>
    </source>
</evidence>
<dbReference type="Gene3D" id="2.60.120.260">
    <property type="entry name" value="Galactose-binding domain-like"/>
    <property type="match status" value="1"/>
</dbReference>
<dbReference type="InterPro" id="IPR017853">
    <property type="entry name" value="GH"/>
</dbReference>
<dbReference type="InterPro" id="IPR006102">
    <property type="entry name" value="Ig-like_GH2"/>
</dbReference>
<dbReference type="InterPro" id="IPR006103">
    <property type="entry name" value="Glyco_hydro_2_cat"/>
</dbReference>
<dbReference type="Proteomes" id="UP000611215">
    <property type="component" value="Unassembled WGS sequence"/>
</dbReference>
<dbReference type="GO" id="GO:0016787">
    <property type="term" value="F:hydrolase activity"/>
    <property type="evidence" value="ECO:0007669"/>
    <property type="project" value="UniProtKB-KW"/>
</dbReference>
<dbReference type="Pfam" id="PF00703">
    <property type="entry name" value="Glyco_hydro_2"/>
    <property type="match status" value="1"/>
</dbReference>
<sequence>MPHIATKTTSLYVLLCVVFLLKGFSQSKTINSGWQFSEDKTTWQTVNIPHTWNQDDAFDDEPGYRRGLGYYQKQVYISSEAKEKVFYLKFNAVNQEATIFINGQEIGNHKGGYTAFNFNISEFINYDAYNVIEVTVDNSHNEDIPPLDADFTFYGGIYRDVELITLPKQHFSFDDFASDGFYINYPSVSEEQAQIEVTAILNNTASKKEKTELKFTLFDAEGRIINSHVEMLKLQAERSEEFKINLPEVKDPKLWSPKNPYLYQLKLVLQDKNGEILDSKTTNIGFRWVSVDADNGFYLNGKPIKLIGVNRHQDYEGYGNAVPMALQKKDIELIKDMGSNVIRFAHYPHARELYDLCDQLGILVWTEIPIVNKVTNTEAFFETSISMQKEHLKQYYNFPSVVMFGYMNEIFIRLVFNNKLTEQESQDLKKSSVKLATQLEALTRELAPNHMTVMAGHLNAIYNETGIADLPMIFGWNLYFGWYDKDIPDLGIFLDEQHKRYPNRSMLLSEYGPGADVRIFTRTPKKFDFSTDYQAKLHQSYYKQITERPYMTGMTAWNYADFGSEFRGDAIPHVNQKGLVQYNRTPKDIYYWYKSVLDTDEPFVHIATDFLKGLTLYKDESYAIQVFSNQDKGIVYLNGKKQEDIQFRNGVATIQMPFDNGINQIKVVSEHISEEKTVEVLKIDTLDFKTFNHFGINIGAHFYFNDEERDVTFVPDQAYENGWFGFLDGTPYGMTKDKNQGLPHDIKNATSEPLFQTLLEGCSSYKVDIPDGNYKVDLFFVEPQIKSIENIYNLSNRKEDSTQKQRVFDVFLNTNLIEKQFNLALEYPQKYGVTLTTEVQINNDEGLTISLKSIEGQPVISGILIEKI</sequence>
<dbReference type="EMBL" id="JADOET010000001">
    <property type="protein sequence ID" value="MBF8148597.1"/>
    <property type="molecule type" value="Genomic_DNA"/>
</dbReference>
<evidence type="ECO:0000259" key="7">
    <source>
        <dbReference type="Pfam" id="PF11721"/>
    </source>
</evidence>
<dbReference type="PANTHER" id="PTHR42732:SF1">
    <property type="entry name" value="BETA-MANNOSIDASE"/>
    <property type="match status" value="1"/>
</dbReference>
<dbReference type="PANTHER" id="PTHR42732">
    <property type="entry name" value="BETA-GALACTOSIDASE"/>
    <property type="match status" value="1"/>
</dbReference>
<feature type="domain" description="Glycosyl hydrolases family 2 sugar binding" evidence="6">
    <location>
        <begin position="30"/>
        <end position="167"/>
    </location>
</feature>
<organism evidence="8 9">
    <name type="scientific">Winogradskyella marina</name>
    <dbReference type="NCBI Taxonomy" id="2785530"/>
    <lineage>
        <taxon>Bacteria</taxon>
        <taxon>Pseudomonadati</taxon>
        <taxon>Bacteroidota</taxon>
        <taxon>Flavobacteriia</taxon>
        <taxon>Flavobacteriales</taxon>
        <taxon>Flavobacteriaceae</taxon>
        <taxon>Winogradskyella</taxon>
    </lineage>
</organism>
<evidence type="ECO:0000313" key="9">
    <source>
        <dbReference type="Proteomes" id="UP000611215"/>
    </source>
</evidence>
<dbReference type="RefSeq" id="WP_195869877.1">
    <property type="nucleotide sequence ID" value="NZ_JADOET010000001.1"/>
</dbReference>
<dbReference type="InterPro" id="IPR021720">
    <property type="entry name" value="Malectin_dom"/>
</dbReference>
<evidence type="ECO:0000256" key="2">
    <source>
        <dbReference type="ARBA" id="ARBA00022801"/>
    </source>
</evidence>
<evidence type="ECO:0000256" key="3">
    <source>
        <dbReference type="ARBA" id="ARBA00023295"/>
    </source>
</evidence>
<name>A0ABS0EDS2_9FLAO</name>
<gene>
    <name evidence="8" type="ORF">ITJ86_01740</name>
</gene>
<evidence type="ECO:0000259" key="5">
    <source>
        <dbReference type="Pfam" id="PF02836"/>
    </source>
</evidence>
<dbReference type="InterPro" id="IPR036156">
    <property type="entry name" value="Beta-gal/glucu_dom_sf"/>
</dbReference>
<feature type="domain" description="Malectin" evidence="7">
    <location>
        <begin position="695"/>
        <end position="861"/>
    </location>
</feature>
<keyword evidence="3" id="KW-0326">Glycosidase</keyword>
<evidence type="ECO:0000256" key="1">
    <source>
        <dbReference type="ARBA" id="ARBA00007401"/>
    </source>
</evidence>
<comment type="caution">
    <text evidence="8">The sequence shown here is derived from an EMBL/GenBank/DDBJ whole genome shotgun (WGS) entry which is preliminary data.</text>
</comment>
<dbReference type="Pfam" id="PF02837">
    <property type="entry name" value="Glyco_hydro_2_N"/>
    <property type="match status" value="1"/>
</dbReference>
<dbReference type="InterPro" id="IPR051913">
    <property type="entry name" value="GH2_Domain-Containing"/>
</dbReference>
<dbReference type="SUPFAM" id="SSF51445">
    <property type="entry name" value="(Trans)glycosidases"/>
    <property type="match status" value="1"/>
</dbReference>
<dbReference type="InterPro" id="IPR006101">
    <property type="entry name" value="Glyco_hydro_2"/>
</dbReference>
<proteinExistence type="inferred from homology"/>